<name>A0A4D6LC50_VIGUN</name>
<dbReference type="Proteomes" id="UP000501690">
    <property type="component" value="Linkage Group LG3"/>
</dbReference>
<reference evidence="1 2" key="1">
    <citation type="submission" date="2019-04" db="EMBL/GenBank/DDBJ databases">
        <title>An improved genome assembly and genetic linkage map for asparagus bean, Vigna unguiculata ssp. sesquipedialis.</title>
        <authorList>
            <person name="Xia Q."/>
            <person name="Zhang R."/>
            <person name="Dong Y."/>
        </authorList>
    </citation>
    <scope>NUCLEOTIDE SEQUENCE [LARGE SCALE GENOMIC DNA]</scope>
    <source>
        <tissue evidence="1">Leaf</tissue>
    </source>
</reference>
<proteinExistence type="predicted"/>
<protein>
    <submittedName>
        <fullName evidence="1">Uncharacterized protein</fullName>
    </submittedName>
</protein>
<accession>A0A4D6LC50</accession>
<gene>
    <name evidence="1" type="ORF">DEO72_LG3g648</name>
</gene>
<evidence type="ECO:0000313" key="2">
    <source>
        <dbReference type="Proteomes" id="UP000501690"/>
    </source>
</evidence>
<dbReference type="AlphaFoldDB" id="A0A4D6LC50"/>
<keyword evidence="2" id="KW-1185">Reference proteome</keyword>
<evidence type="ECO:0000313" key="1">
    <source>
        <dbReference type="EMBL" id="QCD86127.1"/>
    </source>
</evidence>
<sequence length="85" mass="9649">MEVTHVYFVKAFKESDGKWHLRASTMWRRGSGAIIENLHCKETKSFIMEAEHLEKTSMEGKPSLLIINVTAKLGSKPTHEVNLHG</sequence>
<organism evidence="1 2">
    <name type="scientific">Vigna unguiculata</name>
    <name type="common">Cowpea</name>
    <dbReference type="NCBI Taxonomy" id="3917"/>
    <lineage>
        <taxon>Eukaryota</taxon>
        <taxon>Viridiplantae</taxon>
        <taxon>Streptophyta</taxon>
        <taxon>Embryophyta</taxon>
        <taxon>Tracheophyta</taxon>
        <taxon>Spermatophyta</taxon>
        <taxon>Magnoliopsida</taxon>
        <taxon>eudicotyledons</taxon>
        <taxon>Gunneridae</taxon>
        <taxon>Pentapetalae</taxon>
        <taxon>rosids</taxon>
        <taxon>fabids</taxon>
        <taxon>Fabales</taxon>
        <taxon>Fabaceae</taxon>
        <taxon>Papilionoideae</taxon>
        <taxon>50 kb inversion clade</taxon>
        <taxon>NPAAA clade</taxon>
        <taxon>indigoferoid/millettioid clade</taxon>
        <taxon>Phaseoleae</taxon>
        <taxon>Vigna</taxon>
    </lineage>
</organism>
<dbReference type="EMBL" id="CP039347">
    <property type="protein sequence ID" value="QCD86127.1"/>
    <property type="molecule type" value="Genomic_DNA"/>
</dbReference>